<evidence type="ECO:0000313" key="2">
    <source>
        <dbReference type="Proteomes" id="UP000011713"/>
    </source>
</evidence>
<dbReference type="InParanoid" id="M4BLH1"/>
<proteinExistence type="predicted"/>
<dbReference type="EMBL" id="JH598381">
    <property type="status" value="NOT_ANNOTATED_CDS"/>
    <property type="molecule type" value="Genomic_DNA"/>
</dbReference>
<keyword evidence="2" id="KW-1185">Reference proteome</keyword>
<evidence type="ECO:0000313" key="1">
    <source>
        <dbReference type="EnsemblProtists" id="HpaP807256"/>
    </source>
</evidence>
<protein>
    <submittedName>
        <fullName evidence="1">Uncharacterized protein</fullName>
    </submittedName>
</protein>
<dbReference type="AlphaFoldDB" id="M4BLH1"/>
<sequence>MAGVGDTVVTTTFSLKVKAAMEHCSGETSGERRLPNHNLLKQLRYVVAGVHNGKVEIKKCGLHMDNEGVTILGFKLDPQGALTVAPGSDVEGSVVFAVQALTGVQTVHRVNEFD</sequence>
<accession>M4BLH1</accession>
<dbReference type="EnsemblProtists" id="HpaT807256">
    <property type="protein sequence ID" value="HpaP807256"/>
    <property type="gene ID" value="HpaG807256"/>
</dbReference>
<organism evidence="1 2">
    <name type="scientific">Hyaloperonospora arabidopsidis (strain Emoy2)</name>
    <name type="common">Downy mildew agent</name>
    <name type="synonym">Peronospora arabidopsidis</name>
    <dbReference type="NCBI Taxonomy" id="559515"/>
    <lineage>
        <taxon>Eukaryota</taxon>
        <taxon>Sar</taxon>
        <taxon>Stramenopiles</taxon>
        <taxon>Oomycota</taxon>
        <taxon>Peronosporomycetes</taxon>
        <taxon>Peronosporales</taxon>
        <taxon>Peronosporaceae</taxon>
        <taxon>Hyaloperonospora</taxon>
    </lineage>
</organism>
<reference evidence="2" key="1">
    <citation type="journal article" date="2010" name="Science">
        <title>Signatures of adaptation to obligate biotrophy in the Hyaloperonospora arabidopsidis genome.</title>
        <authorList>
            <person name="Baxter L."/>
            <person name="Tripathy S."/>
            <person name="Ishaque N."/>
            <person name="Boot N."/>
            <person name="Cabral A."/>
            <person name="Kemen E."/>
            <person name="Thines M."/>
            <person name="Ah-Fong A."/>
            <person name="Anderson R."/>
            <person name="Badejoko W."/>
            <person name="Bittner-Eddy P."/>
            <person name="Boore J.L."/>
            <person name="Chibucos M.C."/>
            <person name="Coates M."/>
            <person name="Dehal P."/>
            <person name="Delehaunty K."/>
            <person name="Dong S."/>
            <person name="Downton P."/>
            <person name="Dumas B."/>
            <person name="Fabro G."/>
            <person name="Fronick C."/>
            <person name="Fuerstenberg S.I."/>
            <person name="Fulton L."/>
            <person name="Gaulin E."/>
            <person name="Govers F."/>
            <person name="Hughes L."/>
            <person name="Humphray S."/>
            <person name="Jiang R.H."/>
            <person name="Judelson H."/>
            <person name="Kamoun S."/>
            <person name="Kyung K."/>
            <person name="Meijer H."/>
            <person name="Minx P."/>
            <person name="Morris P."/>
            <person name="Nelson J."/>
            <person name="Phuntumart V."/>
            <person name="Qutob D."/>
            <person name="Rehmany A."/>
            <person name="Rougon-Cardoso A."/>
            <person name="Ryden P."/>
            <person name="Torto-Alalibo T."/>
            <person name="Studholme D."/>
            <person name="Wang Y."/>
            <person name="Win J."/>
            <person name="Wood J."/>
            <person name="Clifton S.W."/>
            <person name="Rogers J."/>
            <person name="Van den Ackerveken G."/>
            <person name="Jones J.D."/>
            <person name="McDowell J.M."/>
            <person name="Beynon J."/>
            <person name="Tyler B.M."/>
        </authorList>
    </citation>
    <scope>NUCLEOTIDE SEQUENCE [LARGE SCALE GENOMIC DNA]</scope>
    <source>
        <strain evidence="2">Emoy2</strain>
    </source>
</reference>
<name>M4BLH1_HYAAE</name>
<dbReference type="eggNOG" id="KOG1035">
    <property type="taxonomic scope" value="Eukaryota"/>
</dbReference>
<dbReference type="Proteomes" id="UP000011713">
    <property type="component" value="Unassembled WGS sequence"/>
</dbReference>
<dbReference type="HOGENOM" id="CLU_150968_0_0_1"/>
<reference evidence="1" key="2">
    <citation type="submission" date="2015-06" db="UniProtKB">
        <authorList>
            <consortium name="EnsemblProtists"/>
        </authorList>
    </citation>
    <scope>IDENTIFICATION</scope>
    <source>
        <strain evidence="1">Emoy2</strain>
    </source>
</reference>
<dbReference type="VEuPathDB" id="FungiDB:HpaG807256"/>